<dbReference type="InterPro" id="IPR035980">
    <property type="entry name" value="Ribosomal_bS6_sf"/>
</dbReference>
<dbReference type="InterPro" id="IPR014717">
    <property type="entry name" value="Transl_elong_EF1B/ribsomal_bS6"/>
</dbReference>
<comment type="similarity">
    <text evidence="1">Belongs to the bacterial ribosomal protein bS6 family.</text>
</comment>
<dbReference type="Proteomes" id="UP001652623">
    <property type="component" value="Chromosome 11"/>
</dbReference>
<feature type="compositionally biased region" description="Acidic residues" evidence="2">
    <location>
        <begin position="245"/>
        <end position="296"/>
    </location>
</feature>
<dbReference type="GO" id="GO:0070181">
    <property type="term" value="F:small ribosomal subunit rRNA binding"/>
    <property type="evidence" value="ECO:0007669"/>
    <property type="project" value="TreeGrafter"/>
</dbReference>
<dbReference type="GO" id="GO:0015935">
    <property type="term" value="C:small ribosomal subunit"/>
    <property type="evidence" value="ECO:0007669"/>
    <property type="project" value="TreeGrafter"/>
</dbReference>
<proteinExistence type="inferred from homology"/>
<name>A0A6P3Z0Z8_ZIZJJ</name>
<evidence type="ECO:0000256" key="1">
    <source>
        <dbReference type="ARBA" id="ARBA00009512"/>
    </source>
</evidence>
<dbReference type="HAMAP" id="MF_00360">
    <property type="entry name" value="Ribosomal_bS6"/>
    <property type="match status" value="1"/>
</dbReference>
<evidence type="ECO:0000256" key="2">
    <source>
        <dbReference type="SAM" id="MobiDB-lite"/>
    </source>
</evidence>
<sequence>MEALLHSCSAAHLTAKASKLESSNSSSGNRNPCLVLANGYSSTWPLTTQKLSVGSRKSVIVGAKKNNKKEDTHSFVAKPDEATGPFPEAVLLKEKKVQEDGKLLPEFADAEEENVYEFLKLQLQSDLNVERMRHYEVVYLIHEKHAEEVGSVNEKVQDFLREKRGKIWRMSDWGMRRLAYKIQKAKNAHYILMNFEIEAKWINDFKSMLDKDERVIRHLVIKRDEAITEDCPPPPEFHTLRSGMDDDDDDEEEDDYDDEYDIEDWDEDEDGDGDLDGYEDGTEDDSIILKSEEDEDKNNNITKLSKTGDRKLRVEKVGR</sequence>
<dbReference type="GO" id="GO:0006412">
    <property type="term" value="P:translation"/>
    <property type="evidence" value="ECO:0007669"/>
    <property type="project" value="InterPro"/>
</dbReference>
<reference evidence="4" key="1">
    <citation type="submission" date="2025-08" db="UniProtKB">
        <authorList>
            <consortium name="RefSeq"/>
        </authorList>
    </citation>
    <scope>IDENTIFICATION</scope>
    <source>
        <tissue evidence="4">Seedling</tissue>
    </source>
</reference>
<dbReference type="InterPro" id="IPR020814">
    <property type="entry name" value="Ribosomal_S6_plastid/chlpt"/>
</dbReference>
<feature type="region of interest" description="Disordered" evidence="2">
    <location>
        <begin position="227"/>
        <end position="304"/>
    </location>
</feature>
<dbReference type="PANTHER" id="PTHR21011">
    <property type="entry name" value="MITOCHONDRIAL 28S RIBOSOMAL PROTEIN S6"/>
    <property type="match status" value="1"/>
</dbReference>
<dbReference type="Gene3D" id="3.30.70.60">
    <property type="match status" value="1"/>
</dbReference>
<dbReference type="GeneID" id="107405296"/>
<dbReference type="PANTHER" id="PTHR21011:SF1">
    <property type="entry name" value="SMALL RIBOSOMAL SUBUNIT PROTEIN BS6M"/>
    <property type="match status" value="1"/>
</dbReference>
<dbReference type="CDD" id="cd00473">
    <property type="entry name" value="bS6"/>
    <property type="match status" value="1"/>
</dbReference>
<dbReference type="GO" id="GO:0003735">
    <property type="term" value="F:structural constituent of ribosome"/>
    <property type="evidence" value="ECO:0007669"/>
    <property type="project" value="InterPro"/>
</dbReference>
<dbReference type="InterPro" id="IPR000529">
    <property type="entry name" value="Ribosomal_bS6"/>
</dbReference>
<dbReference type="AlphaFoldDB" id="A0A6P3Z0Z8"/>
<dbReference type="SUPFAM" id="SSF54995">
    <property type="entry name" value="Ribosomal protein S6"/>
    <property type="match status" value="1"/>
</dbReference>
<dbReference type="InParanoid" id="A0A6P3Z0Z8"/>
<evidence type="ECO:0000313" key="4">
    <source>
        <dbReference type="RefSeq" id="XP_015867812.3"/>
    </source>
</evidence>
<protein>
    <submittedName>
        <fullName evidence="4">Protein REGULATOR OF FATTY ACID COMPOSITION 3, chloroplastic</fullName>
    </submittedName>
</protein>
<dbReference type="GO" id="GO:0005737">
    <property type="term" value="C:cytoplasm"/>
    <property type="evidence" value="ECO:0007669"/>
    <property type="project" value="UniProtKB-ARBA"/>
</dbReference>
<evidence type="ECO:0000313" key="3">
    <source>
        <dbReference type="Proteomes" id="UP001652623"/>
    </source>
</evidence>
<dbReference type="Pfam" id="PF01250">
    <property type="entry name" value="Ribosomal_S6"/>
    <property type="match status" value="1"/>
</dbReference>
<keyword evidence="3" id="KW-1185">Reference proteome</keyword>
<dbReference type="NCBIfam" id="TIGR00166">
    <property type="entry name" value="S6"/>
    <property type="match status" value="1"/>
</dbReference>
<accession>A0A6P3Z0Z8</accession>
<organism evidence="3 4">
    <name type="scientific">Ziziphus jujuba</name>
    <name type="common">Chinese jujube</name>
    <name type="synonym">Ziziphus sativa</name>
    <dbReference type="NCBI Taxonomy" id="326968"/>
    <lineage>
        <taxon>Eukaryota</taxon>
        <taxon>Viridiplantae</taxon>
        <taxon>Streptophyta</taxon>
        <taxon>Embryophyta</taxon>
        <taxon>Tracheophyta</taxon>
        <taxon>Spermatophyta</taxon>
        <taxon>Magnoliopsida</taxon>
        <taxon>eudicotyledons</taxon>
        <taxon>Gunneridae</taxon>
        <taxon>Pentapetalae</taxon>
        <taxon>rosids</taxon>
        <taxon>fabids</taxon>
        <taxon>Rosales</taxon>
        <taxon>Rhamnaceae</taxon>
        <taxon>Paliureae</taxon>
        <taxon>Ziziphus</taxon>
    </lineage>
</organism>
<dbReference type="RefSeq" id="XP_015867812.3">
    <property type="nucleotide sequence ID" value="XM_016012326.4"/>
</dbReference>
<gene>
    <name evidence="4" type="primary">LOC107405296</name>
</gene>
<dbReference type="KEGG" id="zju:107405296"/>
<dbReference type="FunCoup" id="A0A6P3Z0Z8">
    <property type="interactions" value="895"/>
</dbReference>